<dbReference type="GO" id="GO:0006811">
    <property type="term" value="P:monoatomic ion transport"/>
    <property type="evidence" value="ECO:0007669"/>
    <property type="project" value="UniProtKB-KW"/>
</dbReference>
<keyword evidence="5 10" id="KW-0812">Transmembrane</keyword>
<dbReference type="PANTHER" id="PTHR43298">
    <property type="entry name" value="MULTIDRUG RESISTANCE PROTEIN NORM-RELATED"/>
    <property type="match status" value="1"/>
</dbReference>
<keyword evidence="3" id="KW-0050">Antiport</keyword>
<keyword evidence="4" id="KW-1003">Cell membrane</keyword>
<keyword evidence="12" id="KW-1185">Reference proteome</keyword>
<evidence type="ECO:0000313" key="12">
    <source>
        <dbReference type="Proteomes" id="UP000247763"/>
    </source>
</evidence>
<dbReference type="EMBL" id="CP029479">
    <property type="protein sequence ID" value="AWM77335.1"/>
    <property type="molecule type" value="Genomic_DNA"/>
</dbReference>
<keyword evidence="2" id="KW-0813">Transport</keyword>
<organism evidence="11 12">
    <name type="scientific">Phenylobacterium parvum</name>
    <dbReference type="NCBI Taxonomy" id="2201350"/>
    <lineage>
        <taxon>Bacteria</taxon>
        <taxon>Pseudomonadati</taxon>
        <taxon>Pseudomonadota</taxon>
        <taxon>Alphaproteobacteria</taxon>
        <taxon>Caulobacterales</taxon>
        <taxon>Caulobacteraceae</taxon>
        <taxon>Phenylobacterium</taxon>
    </lineage>
</organism>
<name>A0A2Z3HRC9_9CAUL</name>
<feature type="transmembrane region" description="Helical" evidence="10">
    <location>
        <begin position="420"/>
        <end position="444"/>
    </location>
</feature>
<evidence type="ECO:0000256" key="8">
    <source>
        <dbReference type="ARBA" id="ARBA00023136"/>
    </source>
</evidence>
<sequence length="453" mass="46652">MTAATTTASPLLTEAPLRLLVRMAGPSALAFLVQAFVSMAETGFIARLGLAHLAAMAIMLPAVMLMQMLANGAIGGAVSSAVARALGRGDRAAAGALIWHALAIGLLAAAAFAAIYAVFGRTLLSATGAPSAVVELAHGYGHVLFLGLAPIWVSALLTSVVRGTGDMQFPARLMIVGSVIQIPLSGLLMLGAFGFPGLGLQGSAFALIAVSSVSCLLLFWKLRQRDRPVRLSMEGRRLKLAYFADILRVGALAALSPVATVLTVALLNTLIGRFGVETLAGYGIVARVEFLLVPLVFGIGAALTALVGVNMGAGQVARAERIGWIGGASAAALAGVVGLVLAIAPGLWTDLFTHEPTSASAGALYLHIVGPFFAFQGLGLALYFASQGAGAVQWPIIATLMRFGICVGGAWLVMRQPEPSLAGVYACIALGMLTYGVVTGLALWRGAWRRRPA</sequence>
<keyword evidence="6 10" id="KW-1133">Transmembrane helix</keyword>
<accession>A0A2Z3HRC9</accession>
<evidence type="ECO:0000256" key="10">
    <source>
        <dbReference type="SAM" id="Phobius"/>
    </source>
</evidence>
<evidence type="ECO:0000313" key="11">
    <source>
        <dbReference type="EMBL" id="AWM77335.1"/>
    </source>
</evidence>
<protein>
    <recommendedName>
        <fullName evidence="9">Multidrug-efflux transporter</fullName>
    </recommendedName>
</protein>
<feature type="transmembrane region" description="Helical" evidence="10">
    <location>
        <begin position="139"/>
        <end position="161"/>
    </location>
</feature>
<feature type="transmembrane region" description="Helical" evidence="10">
    <location>
        <begin position="240"/>
        <end position="271"/>
    </location>
</feature>
<feature type="transmembrane region" description="Helical" evidence="10">
    <location>
        <begin position="19"/>
        <end position="37"/>
    </location>
</feature>
<dbReference type="RefSeq" id="WP_110449902.1">
    <property type="nucleotide sequence ID" value="NZ_CP029479.1"/>
</dbReference>
<dbReference type="GO" id="GO:0015297">
    <property type="term" value="F:antiporter activity"/>
    <property type="evidence" value="ECO:0007669"/>
    <property type="project" value="UniProtKB-KW"/>
</dbReference>
<evidence type="ECO:0000256" key="2">
    <source>
        <dbReference type="ARBA" id="ARBA00022448"/>
    </source>
</evidence>
<keyword evidence="8 10" id="KW-0472">Membrane</keyword>
<dbReference type="Proteomes" id="UP000247763">
    <property type="component" value="Chromosome"/>
</dbReference>
<evidence type="ECO:0000256" key="3">
    <source>
        <dbReference type="ARBA" id="ARBA00022449"/>
    </source>
</evidence>
<dbReference type="AlphaFoldDB" id="A0A2Z3HRC9"/>
<gene>
    <name evidence="11" type="ORF">HYN04_05885</name>
</gene>
<dbReference type="InterPro" id="IPR050222">
    <property type="entry name" value="MATE_MdtK"/>
</dbReference>
<feature type="transmembrane region" description="Helical" evidence="10">
    <location>
        <begin position="291"/>
        <end position="310"/>
    </location>
</feature>
<evidence type="ECO:0000256" key="1">
    <source>
        <dbReference type="ARBA" id="ARBA00004429"/>
    </source>
</evidence>
<dbReference type="KEGG" id="phb:HYN04_05885"/>
<dbReference type="PANTHER" id="PTHR43298:SF2">
    <property type="entry name" value="FMN_FAD EXPORTER YEEO-RELATED"/>
    <property type="match status" value="1"/>
</dbReference>
<feature type="transmembrane region" description="Helical" evidence="10">
    <location>
        <begin position="98"/>
        <end position="119"/>
    </location>
</feature>
<keyword evidence="7" id="KW-0406">Ion transport</keyword>
<dbReference type="Pfam" id="PF01554">
    <property type="entry name" value="MatE"/>
    <property type="match status" value="2"/>
</dbReference>
<evidence type="ECO:0000256" key="7">
    <source>
        <dbReference type="ARBA" id="ARBA00023065"/>
    </source>
</evidence>
<dbReference type="OrthoDB" id="9806302at2"/>
<evidence type="ECO:0000256" key="4">
    <source>
        <dbReference type="ARBA" id="ARBA00022475"/>
    </source>
</evidence>
<comment type="subcellular location">
    <subcellularLocation>
        <location evidence="1">Cell inner membrane</location>
        <topology evidence="1">Multi-pass membrane protein</topology>
    </subcellularLocation>
</comment>
<dbReference type="GO" id="GO:0005886">
    <property type="term" value="C:plasma membrane"/>
    <property type="evidence" value="ECO:0007669"/>
    <property type="project" value="UniProtKB-SubCell"/>
</dbReference>
<proteinExistence type="predicted"/>
<dbReference type="NCBIfam" id="TIGR00797">
    <property type="entry name" value="matE"/>
    <property type="match status" value="1"/>
</dbReference>
<dbReference type="InterPro" id="IPR048279">
    <property type="entry name" value="MdtK-like"/>
</dbReference>
<dbReference type="InterPro" id="IPR002528">
    <property type="entry name" value="MATE_fam"/>
</dbReference>
<feature type="transmembrane region" description="Helical" evidence="10">
    <location>
        <begin position="364"/>
        <end position="384"/>
    </location>
</feature>
<feature type="transmembrane region" description="Helical" evidence="10">
    <location>
        <begin position="396"/>
        <end position="414"/>
    </location>
</feature>
<feature type="transmembrane region" description="Helical" evidence="10">
    <location>
        <begin position="173"/>
        <end position="194"/>
    </location>
</feature>
<evidence type="ECO:0000256" key="6">
    <source>
        <dbReference type="ARBA" id="ARBA00022989"/>
    </source>
</evidence>
<reference evidence="12" key="1">
    <citation type="submission" date="2018-05" db="EMBL/GenBank/DDBJ databases">
        <title>Genome sequencing of Phenylobacterium sp. HYN0004.</title>
        <authorList>
            <person name="Yi H."/>
            <person name="Baek C."/>
        </authorList>
    </citation>
    <scope>NUCLEOTIDE SEQUENCE [LARGE SCALE GENOMIC DNA]</scope>
    <source>
        <strain evidence="12">HYN0004</strain>
    </source>
</reference>
<dbReference type="GO" id="GO:0042910">
    <property type="term" value="F:xenobiotic transmembrane transporter activity"/>
    <property type="evidence" value="ECO:0007669"/>
    <property type="project" value="InterPro"/>
</dbReference>
<evidence type="ECO:0000256" key="9">
    <source>
        <dbReference type="ARBA" id="ARBA00031636"/>
    </source>
</evidence>
<dbReference type="PIRSF" id="PIRSF006603">
    <property type="entry name" value="DinF"/>
    <property type="match status" value="1"/>
</dbReference>
<feature type="transmembrane region" description="Helical" evidence="10">
    <location>
        <begin position="200"/>
        <end position="220"/>
    </location>
</feature>
<feature type="transmembrane region" description="Helical" evidence="10">
    <location>
        <begin position="322"/>
        <end position="344"/>
    </location>
</feature>
<evidence type="ECO:0000256" key="5">
    <source>
        <dbReference type="ARBA" id="ARBA00022692"/>
    </source>
</evidence>